<reference evidence="7" key="2">
    <citation type="submission" date="2024-08" db="UniProtKB">
        <authorList>
            <consortium name="EnsemblMetazoa"/>
        </authorList>
    </citation>
    <scope>IDENTIFICATION</scope>
</reference>
<keyword evidence="5" id="KW-1133">Transmembrane helix</keyword>
<keyword evidence="8" id="KW-1185">Reference proteome</keyword>
<reference evidence="8" key="1">
    <citation type="journal article" date="2013" name="Genome Biol.">
        <title>Draft genome of the mountain pine beetle, Dendroctonus ponderosae Hopkins, a major forest pest.</title>
        <authorList>
            <person name="Keeling C.I."/>
            <person name="Yuen M.M."/>
            <person name="Liao N.Y."/>
            <person name="Docking T.R."/>
            <person name="Chan S.K."/>
            <person name="Taylor G.A."/>
            <person name="Palmquist D.L."/>
            <person name="Jackman S.D."/>
            <person name="Nguyen A."/>
            <person name="Li M."/>
            <person name="Henderson H."/>
            <person name="Janes J.K."/>
            <person name="Zhao Y."/>
            <person name="Pandoh P."/>
            <person name="Moore R."/>
            <person name="Sperling F.A."/>
            <person name="Huber D.P."/>
            <person name="Birol I."/>
            <person name="Jones S.J."/>
            <person name="Bohlmann J."/>
        </authorList>
    </citation>
    <scope>NUCLEOTIDE SEQUENCE</scope>
</reference>
<proteinExistence type="predicted"/>
<dbReference type="Pfam" id="PF13855">
    <property type="entry name" value="LRR_8"/>
    <property type="match status" value="1"/>
</dbReference>
<dbReference type="InterPro" id="IPR001611">
    <property type="entry name" value="Leu-rich_rpt"/>
</dbReference>
<feature type="transmembrane region" description="Helical" evidence="5">
    <location>
        <begin position="403"/>
        <end position="424"/>
    </location>
</feature>
<sequence>MWKLTVILLSLAGPILGASIFHCPEGTTCPEKGSVISPSFQFLDKLGPKQFQTIFKLSIVNASLSKIPAELKYVKNLEYLDLSGNSIQLQHIPSLVNLKTLKLARNNIKDIILSLLPKHIEDLDLSNNLLSQIPRDWKALKELKTIHLQNNPLDCNCYNENILYNWKFIKGGVHMPEPVICAAPKHAAGKNINIINCSIEDDMINDQEEGSGSHKDFIENEPTTKVPYLHEEDEVKVEENEIIDDPNYLPVEDELISVVNASAVEEHDEGSGDEGSGFLPLWDSDPVNACVFNCSTPVPIGVDDDQDDTRTGPADPIKVIAEDLYDSIFEDLNPSTSTTAESTTAISSSTPPSSSSEVTEEIIKKESDPAVYKEFVNNDVDILSNDTRTGEMEKATALNQNNYAVYVVVVCGLLLAIIFSICLVKKRQTKRLNKKRRELPSGFGEEMKPLEKPSIKPINEKNGKPVNHTAEQIPLVNGQNGKARDEPVLTSYIPLEHPESTIDLNHDTDSDEPTIRPKNLLLTPMTERVTIRASEIPESIPKTPVFIHRQKNSEGEIITTVVPP</sequence>
<dbReference type="InterPro" id="IPR032675">
    <property type="entry name" value="LRR_dom_sf"/>
</dbReference>
<protein>
    <recommendedName>
        <fullName evidence="9">LRRCT domain-containing protein</fullName>
    </recommendedName>
</protein>
<feature type="region of interest" description="Disordered" evidence="4">
    <location>
        <begin position="332"/>
        <end position="361"/>
    </location>
</feature>
<organism evidence="7 8">
    <name type="scientific">Dendroctonus ponderosae</name>
    <name type="common">Mountain pine beetle</name>
    <dbReference type="NCBI Taxonomy" id="77166"/>
    <lineage>
        <taxon>Eukaryota</taxon>
        <taxon>Metazoa</taxon>
        <taxon>Ecdysozoa</taxon>
        <taxon>Arthropoda</taxon>
        <taxon>Hexapoda</taxon>
        <taxon>Insecta</taxon>
        <taxon>Pterygota</taxon>
        <taxon>Neoptera</taxon>
        <taxon>Endopterygota</taxon>
        <taxon>Coleoptera</taxon>
        <taxon>Polyphaga</taxon>
        <taxon>Cucujiformia</taxon>
        <taxon>Curculionidae</taxon>
        <taxon>Scolytinae</taxon>
        <taxon>Dendroctonus</taxon>
    </lineage>
</organism>
<dbReference type="CTD" id="37548"/>
<dbReference type="GO" id="GO:0005886">
    <property type="term" value="C:plasma membrane"/>
    <property type="evidence" value="ECO:0007669"/>
    <property type="project" value="TreeGrafter"/>
</dbReference>
<evidence type="ECO:0008006" key="9">
    <source>
        <dbReference type="Google" id="ProtNLM"/>
    </source>
</evidence>
<name>A0AAR5PHI2_DENPD</name>
<evidence type="ECO:0000313" key="7">
    <source>
        <dbReference type="EnsemblMetazoa" id="XP_019760508.1"/>
    </source>
</evidence>
<dbReference type="Gene3D" id="3.80.10.10">
    <property type="entry name" value="Ribonuclease Inhibitor"/>
    <property type="match status" value="1"/>
</dbReference>
<dbReference type="InterPro" id="IPR050541">
    <property type="entry name" value="LRR_TM_domain-containing"/>
</dbReference>
<evidence type="ECO:0000256" key="6">
    <source>
        <dbReference type="SAM" id="SignalP"/>
    </source>
</evidence>
<evidence type="ECO:0000256" key="2">
    <source>
        <dbReference type="ARBA" id="ARBA00022729"/>
    </source>
</evidence>
<dbReference type="AlphaFoldDB" id="A0AAR5PHI2"/>
<evidence type="ECO:0000256" key="3">
    <source>
        <dbReference type="ARBA" id="ARBA00022737"/>
    </source>
</evidence>
<dbReference type="RefSeq" id="XP_019760508.1">
    <property type="nucleotide sequence ID" value="XM_019904949.2"/>
</dbReference>
<dbReference type="PANTHER" id="PTHR24369:SF210">
    <property type="entry name" value="CHAOPTIN-RELATED"/>
    <property type="match status" value="1"/>
</dbReference>
<keyword evidence="5" id="KW-0472">Membrane</keyword>
<feature type="region of interest" description="Disordered" evidence="4">
    <location>
        <begin position="443"/>
        <end position="465"/>
    </location>
</feature>
<feature type="compositionally biased region" description="Basic and acidic residues" evidence="4">
    <location>
        <begin position="445"/>
        <end position="463"/>
    </location>
</feature>
<dbReference type="SUPFAM" id="SSF52058">
    <property type="entry name" value="L domain-like"/>
    <property type="match status" value="1"/>
</dbReference>
<keyword evidence="5" id="KW-0812">Transmembrane</keyword>
<feature type="chain" id="PRO_5043534957" description="LRRCT domain-containing protein" evidence="6">
    <location>
        <begin position="18"/>
        <end position="564"/>
    </location>
</feature>
<evidence type="ECO:0000313" key="8">
    <source>
        <dbReference type="Proteomes" id="UP000019118"/>
    </source>
</evidence>
<dbReference type="EnsemblMetazoa" id="XM_019904949.1">
    <property type="protein sequence ID" value="XP_019760508.1"/>
    <property type="gene ID" value="LOC109537953"/>
</dbReference>
<accession>A0AAR5PHI2</accession>
<dbReference type="PANTHER" id="PTHR24369">
    <property type="entry name" value="ANTIGEN BSP, PUTATIVE-RELATED"/>
    <property type="match status" value="1"/>
</dbReference>
<keyword evidence="2 6" id="KW-0732">Signal</keyword>
<feature type="signal peptide" evidence="6">
    <location>
        <begin position="1"/>
        <end position="17"/>
    </location>
</feature>
<keyword evidence="1" id="KW-0433">Leucine-rich repeat</keyword>
<dbReference type="Proteomes" id="UP000019118">
    <property type="component" value="Unassembled WGS sequence"/>
</dbReference>
<keyword evidence="3" id="KW-0677">Repeat</keyword>
<evidence type="ECO:0000256" key="1">
    <source>
        <dbReference type="ARBA" id="ARBA00022614"/>
    </source>
</evidence>
<dbReference type="PROSITE" id="PS51450">
    <property type="entry name" value="LRR"/>
    <property type="match status" value="1"/>
</dbReference>
<evidence type="ECO:0000256" key="5">
    <source>
        <dbReference type="SAM" id="Phobius"/>
    </source>
</evidence>
<dbReference type="GeneID" id="109537953"/>
<feature type="compositionally biased region" description="Low complexity" evidence="4">
    <location>
        <begin position="334"/>
        <end position="357"/>
    </location>
</feature>
<evidence type="ECO:0000256" key="4">
    <source>
        <dbReference type="SAM" id="MobiDB-lite"/>
    </source>
</evidence>
<dbReference type="KEGG" id="dpa:109537953"/>